<evidence type="ECO:0000256" key="5">
    <source>
        <dbReference type="ARBA" id="ARBA00022977"/>
    </source>
</evidence>
<dbReference type="InterPro" id="IPR034291">
    <property type="entry name" value="TMP_synthase"/>
</dbReference>
<evidence type="ECO:0000256" key="9">
    <source>
        <dbReference type="HAMAP-Rule" id="MF_00097"/>
    </source>
</evidence>
<feature type="binding site" evidence="9">
    <location>
        <position position="72"/>
    </location>
    <ligand>
        <name>Mg(2+)</name>
        <dbReference type="ChEBI" id="CHEBI:18420"/>
    </ligand>
</feature>
<dbReference type="SUPFAM" id="SSF51391">
    <property type="entry name" value="Thiamin phosphate synthase"/>
    <property type="match status" value="1"/>
</dbReference>
<comment type="similarity">
    <text evidence="9 10">Belongs to the thiamine-phosphate synthase family.</text>
</comment>
<feature type="binding site" evidence="9">
    <location>
        <position position="139"/>
    </location>
    <ligand>
        <name>4-amino-2-methyl-5-(diphosphooxymethyl)pyrimidine</name>
        <dbReference type="ChEBI" id="CHEBI:57841"/>
    </ligand>
</feature>
<dbReference type="OrthoDB" id="9812206at2"/>
<evidence type="ECO:0000256" key="1">
    <source>
        <dbReference type="ARBA" id="ARBA00005165"/>
    </source>
</evidence>
<feature type="binding site" evidence="9">
    <location>
        <begin position="186"/>
        <end position="187"/>
    </location>
    <ligand>
        <name>2-[(2R,5Z)-2-carboxy-4-methylthiazol-5(2H)-ylidene]ethyl phosphate</name>
        <dbReference type="ChEBI" id="CHEBI:62899"/>
    </ligand>
</feature>
<dbReference type="PANTHER" id="PTHR20857:SF23">
    <property type="entry name" value="THIAMINE BIOSYNTHETIC BIFUNCTIONAL ENZYME"/>
    <property type="match status" value="1"/>
</dbReference>
<dbReference type="Pfam" id="PF02581">
    <property type="entry name" value="TMP-TENI"/>
    <property type="match status" value="1"/>
</dbReference>
<comment type="catalytic activity">
    <reaction evidence="8 9 10">
        <text>2-[(2R,5Z)-2-carboxy-4-methylthiazol-5(2H)-ylidene]ethyl phosphate + 4-amino-2-methyl-5-(diphosphooxymethyl)pyrimidine + 2 H(+) = thiamine phosphate + CO2 + diphosphate</text>
        <dbReference type="Rhea" id="RHEA:47844"/>
        <dbReference type="ChEBI" id="CHEBI:15378"/>
        <dbReference type="ChEBI" id="CHEBI:16526"/>
        <dbReference type="ChEBI" id="CHEBI:33019"/>
        <dbReference type="ChEBI" id="CHEBI:37575"/>
        <dbReference type="ChEBI" id="CHEBI:57841"/>
        <dbReference type="ChEBI" id="CHEBI:62899"/>
        <dbReference type="EC" id="2.5.1.3"/>
    </reaction>
</comment>
<dbReference type="InterPro" id="IPR036206">
    <property type="entry name" value="ThiamineP_synth_sf"/>
</dbReference>
<feature type="binding site" evidence="9">
    <location>
        <position position="166"/>
    </location>
    <ligand>
        <name>2-[(2R,5Z)-2-carboxy-4-methylthiazol-5(2H)-ylidene]ethyl phosphate</name>
        <dbReference type="ChEBI" id="CHEBI:62899"/>
    </ligand>
</feature>
<dbReference type="GO" id="GO:0009228">
    <property type="term" value="P:thiamine biosynthetic process"/>
    <property type="evidence" value="ECO:0007669"/>
    <property type="project" value="UniProtKB-KW"/>
</dbReference>
<dbReference type="Gene3D" id="3.20.20.70">
    <property type="entry name" value="Aldolase class I"/>
    <property type="match status" value="1"/>
</dbReference>
<dbReference type="CDD" id="cd00564">
    <property type="entry name" value="TMP_TenI"/>
    <property type="match status" value="1"/>
</dbReference>
<evidence type="ECO:0000256" key="2">
    <source>
        <dbReference type="ARBA" id="ARBA00022679"/>
    </source>
</evidence>
<dbReference type="UniPathway" id="UPA00060">
    <property type="reaction ID" value="UER00141"/>
</dbReference>
<dbReference type="Proteomes" id="UP000287872">
    <property type="component" value="Unassembled WGS sequence"/>
</dbReference>
<comment type="catalytic activity">
    <reaction evidence="7 9 10">
        <text>2-(2-carboxy-4-methylthiazol-5-yl)ethyl phosphate + 4-amino-2-methyl-5-(diphosphooxymethyl)pyrimidine + 2 H(+) = thiamine phosphate + CO2 + diphosphate</text>
        <dbReference type="Rhea" id="RHEA:47848"/>
        <dbReference type="ChEBI" id="CHEBI:15378"/>
        <dbReference type="ChEBI" id="CHEBI:16526"/>
        <dbReference type="ChEBI" id="CHEBI:33019"/>
        <dbReference type="ChEBI" id="CHEBI:37575"/>
        <dbReference type="ChEBI" id="CHEBI:57841"/>
        <dbReference type="ChEBI" id="CHEBI:62890"/>
        <dbReference type="EC" id="2.5.1.3"/>
    </reaction>
</comment>
<evidence type="ECO:0000256" key="8">
    <source>
        <dbReference type="ARBA" id="ARBA00047883"/>
    </source>
</evidence>
<evidence type="ECO:0000256" key="11">
    <source>
        <dbReference type="RuleBase" id="RU004253"/>
    </source>
</evidence>
<feature type="binding site" evidence="9">
    <location>
        <begin position="136"/>
        <end position="138"/>
    </location>
    <ligand>
        <name>2-[(2R,5Z)-2-carboxy-4-methylthiazol-5(2H)-ylidene]ethyl phosphate</name>
        <dbReference type="ChEBI" id="CHEBI:62899"/>
    </ligand>
</feature>
<dbReference type="PANTHER" id="PTHR20857">
    <property type="entry name" value="THIAMINE-PHOSPHATE PYROPHOSPHORYLASE"/>
    <property type="match status" value="1"/>
</dbReference>
<dbReference type="EC" id="2.5.1.3" evidence="9"/>
<dbReference type="RefSeq" id="WP_124999749.1">
    <property type="nucleotide sequence ID" value="NZ_BHYK01000007.1"/>
</dbReference>
<feature type="binding site" evidence="9">
    <location>
        <position position="110"/>
    </location>
    <ligand>
        <name>4-amino-2-methyl-5-(diphosphooxymethyl)pyrimidine</name>
        <dbReference type="ChEBI" id="CHEBI:57841"/>
    </ligand>
</feature>
<evidence type="ECO:0000313" key="14">
    <source>
        <dbReference type="Proteomes" id="UP000287872"/>
    </source>
</evidence>
<dbReference type="AlphaFoldDB" id="A0A401UKA1"/>
<feature type="binding site" evidence="9">
    <location>
        <position position="71"/>
    </location>
    <ligand>
        <name>4-amino-2-methyl-5-(diphosphooxymethyl)pyrimidine</name>
        <dbReference type="ChEBI" id="CHEBI:57841"/>
    </ligand>
</feature>
<feature type="binding site" evidence="9">
    <location>
        <begin position="39"/>
        <end position="43"/>
    </location>
    <ligand>
        <name>4-amino-2-methyl-5-(diphosphooxymethyl)pyrimidine</name>
        <dbReference type="ChEBI" id="CHEBI:57841"/>
    </ligand>
</feature>
<evidence type="ECO:0000256" key="6">
    <source>
        <dbReference type="ARBA" id="ARBA00047334"/>
    </source>
</evidence>
<accession>A0A401UKA1</accession>
<evidence type="ECO:0000256" key="3">
    <source>
        <dbReference type="ARBA" id="ARBA00022723"/>
    </source>
</evidence>
<dbReference type="EMBL" id="BHYK01000007">
    <property type="protein sequence ID" value="GCD09892.1"/>
    <property type="molecule type" value="Genomic_DNA"/>
</dbReference>
<keyword evidence="3 9" id="KW-0479">Metal-binding</keyword>
<dbReference type="GO" id="GO:0004789">
    <property type="term" value="F:thiamine-phosphate diphosphorylase activity"/>
    <property type="evidence" value="ECO:0007669"/>
    <property type="project" value="UniProtKB-UniRule"/>
</dbReference>
<dbReference type="FunFam" id="3.20.20.70:FF:000096">
    <property type="entry name" value="Thiamine-phosphate synthase"/>
    <property type="match status" value="1"/>
</dbReference>
<dbReference type="GO" id="GO:0000287">
    <property type="term" value="F:magnesium ion binding"/>
    <property type="evidence" value="ECO:0007669"/>
    <property type="project" value="UniProtKB-UniRule"/>
</dbReference>
<dbReference type="InterPro" id="IPR022998">
    <property type="entry name" value="ThiamineP_synth_TenI"/>
</dbReference>
<keyword evidence="14" id="KW-1185">Reference proteome</keyword>
<dbReference type="InterPro" id="IPR013785">
    <property type="entry name" value="Aldolase_TIM"/>
</dbReference>
<proteinExistence type="inferred from homology"/>
<evidence type="ECO:0000313" key="13">
    <source>
        <dbReference type="EMBL" id="GCD09892.1"/>
    </source>
</evidence>
<comment type="pathway">
    <text evidence="1 9 11">Cofactor biosynthesis; thiamine diphosphate biosynthesis; thiamine phosphate from 4-amino-2-methyl-5-diphosphomethylpyrimidine and 4-methyl-5-(2-phosphoethyl)-thiazole: step 1/1.</text>
</comment>
<protein>
    <recommendedName>
        <fullName evidence="9">Thiamine-phosphate synthase</fullName>
        <shortName evidence="9">TP synthase</shortName>
        <shortName evidence="9">TPS</shortName>
        <ecNumber evidence="9">2.5.1.3</ecNumber>
    </recommendedName>
    <alternativeName>
        <fullName evidence="9">Thiamine-phosphate pyrophosphorylase</fullName>
        <shortName evidence="9">TMP pyrophosphorylase</shortName>
        <shortName evidence="9">TMP-PPase</shortName>
    </alternativeName>
</protein>
<feature type="domain" description="Thiamine phosphate synthase/TenI" evidence="12">
    <location>
        <begin position="9"/>
        <end position="189"/>
    </location>
</feature>
<dbReference type="HAMAP" id="MF_00097">
    <property type="entry name" value="TMP_synthase"/>
    <property type="match status" value="1"/>
</dbReference>
<evidence type="ECO:0000259" key="12">
    <source>
        <dbReference type="Pfam" id="PF02581"/>
    </source>
</evidence>
<keyword evidence="5 9" id="KW-0784">Thiamine biosynthesis</keyword>
<comment type="catalytic activity">
    <reaction evidence="6 9 10">
        <text>4-methyl-5-(2-phosphooxyethyl)-thiazole + 4-amino-2-methyl-5-(diphosphooxymethyl)pyrimidine + H(+) = thiamine phosphate + diphosphate</text>
        <dbReference type="Rhea" id="RHEA:22328"/>
        <dbReference type="ChEBI" id="CHEBI:15378"/>
        <dbReference type="ChEBI" id="CHEBI:33019"/>
        <dbReference type="ChEBI" id="CHEBI:37575"/>
        <dbReference type="ChEBI" id="CHEBI:57841"/>
        <dbReference type="ChEBI" id="CHEBI:58296"/>
        <dbReference type="EC" id="2.5.1.3"/>
    </reaction>
</comment>
<feature type="binding site" evidence="9">
    <location>
        <position position="91"/>
    </location>
    <ligand>
        <name>Mg(2+)</name>
        <dbReference type="ChEBI" id="CHEBI:18420"/>
    </ligand>
</feature>
<gene>
    <name evidence="9 13" type="primary">thiE</name>
    <name evidence="13" type="ORF">Ctaglu_15150</name>
</gene>
<comment type="cofactor">
    <cofactor evidence="9">
        <name>Mg(2+)</name>
        <dbReference type="ChEBI" id="CHEBI:18420"/>
    </cofactor>
    <text evidence="9">Binds 1 Mg(2+) ion per subunit.</text>
</comment>
<evidence type="ECO:0000256" key="10">
    <source>
        <dbReference type="RuleBase" id="RU003826"/>
    </source>
</evidence>
<comment type="function">
    <text evidence="9">Condenses 4-methyl-5-(beta-hydroxyethyl)thiazole monophosphate (THZ-P) and 2-methyl-4-amino-5-hydroxymethyl pyrimidine pyrophosphate (HMP-PP) to form thiamine monophosphate (TMP).</text>
</comment>
<evidence type="ECO:0000256" key="4">
    <source>
        <dbReference type="ARBA" id="ARBA00022842"/>
    </source>
</evidence>
<dbReference type="NCBIfam" id="TIGR00693">
    <property type="entry name" value="thiE"/>
    <property type="match status" value="1"/>
</dbReference>
<evidence type="ECO:0000256" key="7">
    <source>
        <dbReference type="ARBA" id="ARBA00047851"/>
    </source>
</evidence>
<comment type="caution">
    <text evidence="13">The sequence shown here is derived from an EMBL/GenBank/DDBJ whole genome shotgun (WGS) entry which is preliminary data.</text>
</comment>
<keyword evidence="2 9" id="KW-0808">Transferase</keyword>
<reference evidence="13 14" key="1">
    <citation type="submission" date="2018-11" db="EMBL/GenBank/DDBJ databases">
        <title>Genome sequencing and assembly of Clostridium tagluense strain A121.</title>
        <authorList>
            <person name="Murakami T."/>
            <person name="Segawa T."/>
            <person name="Shcherbakova V.A."/>
            <person name="Mori H."/>
            <person name="Yoshimura Y."/>
        </authorList>
    </citation>
    <scope>NUCLEOTIDE SEQUENCE [LARGE SCALE GENOMIC DNA]</scope>
    <source>
        <strain evidence="13 14">A121</strain>
    </source>
</reference>
<keyword evidence="4 9" id="KW-0460">Magnesium</keyword>
<dbReference type="GO" id="GO:0009229">
    <property type="term" value="P:thiamine diphosphate biosynthetic process"/>
    <property type="evidence" value="ECO:0007669"/>
    <property type="project" value="UniProtKB-UniRule"/>
</dbReference>
<sequence>MKNNMDYSLYLVTDRDVLVNTDIYTDVEEAIKGGVTLVQIREKKVGTLEFYNIAVKIKSITDKYKVPLIINDRIDIAQAVDAAGVHLGQSDMPADIARRILGNNKIIGVSTSTLKQAKKAEREGADYVGVGAMFPTTTKDDASAVSVDCLKEIKEGISIPVVAIGGISEKNISLLKPANIDGIAVVSAILSKKSVKIAAEKLGDLFRV</sequence>
<dbReference type="GO" id="GO:0005737">
    <property type="term" value="C:cytoplasm"/>
    <property type="evidence" value="ECO:0007669"/>
    <property type="project" value="TreeGrafter"/>
</dbReference>
<name>A0A401UKA1_9CLOT</name>
<organism evidence="13 14">
    <name type="scientific">Clostridium tagluense</name>
    <dbReference type="NCBI Taxonomy" id="360422"/>
    <lineage>
        <taxon>Bacteria</taxon>
        <taxon>Bacillati</taxon>
        <taxon>Bacillota</taxon>
        <taxon>Clostridia</taxon>
        <taxon>Eubacteriales</taxon>
        <taxon>Clostridiaceae</taxon>
        <taxon>Clostridium</taxon>
    </lineage>
</organism>